<keyword evidence="2 4" id="KW-0472">Membrane</keyword>
<sequence length="253" mass="26166">MDFGGKILVGAAATVALGLVGHILSGESFISDLEKQAQTELAARGLSDAMVTLGRAPLSRSAILDGDLADDAKQEAVNVVAAIPGISGASWLGQEQVEPEASEQSGTTAAKSDADGKIAQCQDGVDKIIETRKISFRSGSAYVSPDSNQILDTLAKALKSCDGLSIAVEGHTDDNGDKAVNKVMSQERADRIKAGLVDRGISADLITATGYGSTRPRAKGSDEAADAQNRRIEFRIGSANAAPKIDAKAQQGE</sequence>
<evidence type="ECO:0000256" key="1">
    <source>
        <dbReference type="ARBA" id="ARBA00004442"/>
    </source>
</evidence>
<evidence type="ECO:0000313" key="7">
    <source>
        <dbReference type="EMBL" id="NVD26503.1"/>
    </source>
</evidence>
<keyword evidence="8" id="KW-1185">Reference proteome</keyword>
<comment type="caution">
    <text evidence="7">The sequence shown here is derived from an EMBL/GenBank/DDBJ whole genome shotgun (WGS) entry which is preliminary data.</text>
</comment>
<dbReference type="CDD" id="cd07185">
    <property type="entry name" value="OmpA_C-like"/>
    <property type="match status" value="1"/>
</dbReference>
<dbReference type="InterPro" id="IPR036737">
    <property type="entry name" value="OmpA-like_sf"/>
</dbReference>
<dbReference type="Proteomes" id="UP000652427">
    <property type="component" value="Unassembled WGS sequence"/>
</dbReference>
<evidence type="ECO:0000313" key="8">
    <source>
        <dbReference type="Proteomes" id="UP000652427"/>
    </source>
</evidence>
<feature type="domain" description="OmpA-like" evidence="6">
    <location>
        <begin position="123"/>
        <end position="240"/>
    </location>
</feature>
<dbReference type="InterPro" id="IPR006664">
    <property type="entry name" value="OMP_bac"/>
</dbReference>
<organism evidence="7 8">
    <name type="scientific">Parasphingorhabdus flavimaris</name>
    <dbReference type="NCBI Taxonomy" id="266812"/>
    <lineage>
        <taxon>Bacteria</taxon>
        <taxon>Pseudomonadati</taxon>
        <taxon>Pseudomonadota</taxon>
        <taxon>Alphaproteobacteria</taxon>
        <taxon>Sphingomonadales</taxon>
        <taxon>Sphingomonadaceae</taxon>
        <taxon>Parasphingorhabdus</taxon>
    </lineage>
</organism>
<dbReference type="Gene3D" id="3.30.1330.60">
    <property type="entry name" value="OmpA-like domain"/>
    <property type="match status" value="1"/>
</dbReference>
<evidence type="ECO:0000256" key="5">
    <source>
        <dbReference type="SAM" id="MobiDB-lite"/>
    </source>
</evidence>
<dbReference type="EMBL" id="JABWMH010000001">
    <property type="protein sequence ID" value="NVD26503.1"/>
    <property type="molecule type" value="Genomic_DNA"/>
</dbReference>
<gene>
    <name evidence="7" type="ORF">HUO14_01140</name>
</gene>
<evidence type="ECO:0000256" key="2">
    <source>
        <dbReference type="ARBA" id="ARBA00023136"/>
    </source>
</evidence>
<reference evidence="7 8" key="1">
    <citation type="submission" date="2020-06" db="EMBL/GenBank/DDBJ databases">
        <authorList>
            <person name="Kim S.-J."/>
            <person name="Park S.-J."/>
        </authorList>
    </citation>
    <scope>NUCLEOTIDE SEQUENCE [LARGE SCALE GENOMIC DNA]</scope>
    <source>
        <strain evidence="7 8">SW-151</strain>
    </source>
</reference>
<feature type="region of interest" description="Disordered" evidence="5">
    <location>
        <begin position="210"/>
        <end position="229"/>
    </location>
</feature>
<dbReference type="PRINTS" id="PR01021">
    <property type="entry name" value="OMPADOMAIN"/>
</dbReference>
<name>A0ABX2MYM5_9SPHN</name>
<keyword evidence="3" id="KW-0998">Cell outer membrane</keyword>
<dbReference type="InterPro" id="IPR006665">
    <property type="entry name" value="OmpA-like"/>
</dbReference>
<dbReference type="SUPFAM" id="SSF103088">
    <property type="entry name" value="OmpA-like"/>
    <property type="match status" value="1"/>
</dbReference>
<evidence type="ECO:0000256" key="3">
    <source>
        <dbReference type="ARBA" id="ARBA00023237"/>
    </source>
</evidence>
<dbReference type="PROSITE" id="PS51123">
    <property type="entry name" value="OMPA_2"/>
    <property type="match status" value="1"/>
</dbReference>
<protein>
    <submittedName>
        <fullName evidence="7">OmpA family protein</fullName>
    </submittedName>
</protein>
<dbReference type="Pfam" id="PF00691">
    <property type="entry name" value="OmpA"/>
    <property type="match status" value="1"/>
</dbReference>
<dbReference type="PANTHER" id="PTHR30329">
    <property type="entry name" value="STATOR ELEMENT OF FLAGELLAR MOTOR COMPLEX"/>
    <property type="match status" value="1"/>
</dbReference>
<evidence type="ECO:0000259" key="6">
    <source>
        <dbReference type="PROSITE" id="PS51123"/>
    </source>
</evidence>
<evidence type="ECO:0000256" key="4">
    <source>
        <dbReference type="PROSITE-ProRule" id="PRU00473"/>
    </source>
</evidence>
<proteinExistence type="predicted"/>
<dbReference type="RefSeq" id="WP_176278053.1">
    <property type="nucleotide sequence ID" value="NZ_JABWMH010000001.1"/>
</dbReference>
<accession>A0ABX2MYM5</accession>
<dbReference type="InterPro" id="IPR050330">
    <property type="entry name" value="Bact_OuterMem_StrucFunc"/>
</dbReference>
<dbReference type="PANTHER" id="PTHR30329:SF21">
    <property type="entry name" value="LIPOPROTEIN YIAD-RELATED"/>
    <property type="match status" value="1"/>
</dbReference>
<comment type="subcellular location">
    <subcellularLocation>
        <location evidence="1">Cell outer membrane</location>
    </subcellularLocation>
</comment>